<reference evidence="4 5" key="1">
    <citation type="submission" date="2015-09" db="EMBL/GenBank/DDBJ databases">
        <title>Identification and resolution of microdiversity through metagenomic sequencing of parallel consortia.</title>
        <authorList>
            <person name="Nelson W.C."/>
            <person name="Romine M.F."/>
            <person name="Lindemann S.R."/>
        </authorList>
    </citation>
    <scope>NUCLEOTIDE SEQUENCE [LARGE SCALE GENOMIC DNA]</scope>
    <source>
        <strain evidence="4">Ana</strain>
    </source>
</reference>
<dbReference type="InterPro" id="IPR025202">
    <property type="entry name" value="PLD-like_dom"/>
</dbReference>
<dbReference type="SUPFAM" id="SSF56024">
    <property type="entry name" value="Phospholipase D/nuclease"/>
    <property type="match status" value="1"/>
</dbReference>
<evidence type="ECO:0000259" key="2">
    <source>
        <dbReference type="PROSITE" id="PS51192"/>
    </source>
</evidence>
<feature type="domain" description="Helicase ATP-binding" evidence="2">
    <location>
        <begin position="244"/>
        <end position="440"/>
    </location>
</feature>
<feature type="domain" description="Helicase C-terminal" evidence="3">
    <location>
        <begin position="699"/>
        <end position="862"/>
    </location>
</feature>
<dbReference type="InterPro" id="IPR038718">
    <property type="entry name" value="SNF2-like_sf"/>
</dbReference>
<dbReference type="PANTHER" id="PTHR45766:SF6">
    <property type="entry name" value="SWI_SNF-RELATED MATRIX-ASSOCIATED ACTIN-DEPENDENT REGULATOR OF CHROMATIN SUBFAMILY A-LIKE PROTEIN 1"/>
    <property type="match status" value="1"/>
</dbReference>
<dbReference type="PROSITE" id="PS51194">
    <property type="entry name" value="HELICASE_CTER"/>
    <property type="match status" value="1"/>
</dbReference>
<dbReference type="EMBL" id="LJZR01000037">
    <property type="protein sequence ID" value="KPQ33170.1"/>
    <property type="molecule type" value="Genomic_DNA"/>
</dbReference>
<dbReference type="InterPro" id="IPR049952">
    <property type="entry name" value="PhospholipD-like_anti-phage"/>
</dbReference>
<keyword evidence="4" id="KW-0347">Helicase</keyword>
<dbReference type="GO" id="GO:0004386">
    <property type="term" value="F:helicase activity"/>
    <property type="evidence" value="ECO:0007669"/>
    <property type="project" value="UniProtKB-KW"/>
</dbReference>
<dbReference type="InterPro" id="IPR001650">
    <property type="entry name" value="Helicase_C-like"/>
</dbReference>
<dbReference type="PATRIC" id="fig|1666911.3.peg.2166"/>
<dbReference type="AlphaFoldDB" id="A0A0N8KMA2"/>
<keyword evidence="4" id="KW-0067">ATP-binding</keyword>
<dbReference type="Gene3D" id="3.40.50.300">
    <property type="entry name" value="P-loop containing nucleotide triphosphate hydrolases"/>
    <property type="match status" value="1"/>
</dbReference>
<dbReference type="GO" id="GO:0005524">
    <property type="term" value="F:ATP binding"/>
    <property type="evidence" value="ECO:0007669"/>
    <property type="project" value="InterPro"/>
</dbReference>
<dbReference type="Gene3D" id="3.30.870.10">
    <property type="entry name" value="Endonuclease Chain A"/>
    <property type="match status" value="1"/>
</dbReference>
<dbReference type="Pfam" id="PF00271">
    <property type="entry name" value="Helicase_C"/>
    <property type="match status" value="1"/>
</dbReference>
<evidence type="ECO:0000256" key="1">
    <source>
        <dbReference type="ARBA" id="ARBA00022801"/>
    </source>
</evidence>
<protein>
    <submittedName>
        <fullName evidence="4">Superfamily II DNA/RNA helicase</fullName>
    </submittedName>
</protein>
<evidence type="ECO:0000259" key="3">
    <source>
        <dbReference type="PROSITE" id="PS51194"/>
    </source>
</evidence>
<dbReference type="InterPro" id="IPR014001">
    <property type="entry name" value="Helicase_ATP-bd"/>
</dbReference>
<dbReference type="Pfam" id="PF13091">
    <property type="entry name" value="PLDc_2"/>
    <property type="match status" value="1"/>
</dbReference>
<dbReference type="SMART" id="SM00490">
    <property type="entry name" value="HELICc"/>
    <property type="match status" value="1"/>
</dbReference>
<dbReference type="CDD" id="cd18793">
    <property type="entry name" value="SF2_C_SNF"/>
    <property type="match status" value="1"/>
</dbReference>
<gene>
    <name evidence="4" type="ORF">HLUCCA11_19390</name>
</gene>
<keyword evidence="4" id="KW-0547">Nucleotide-binding</keyword>
<dbReference type="PROSITE" id="PS51192">
    <property type="entry name" value="HELICASE_ATP_BIND_1"/>
    <property type="match status" value="1"/>
</dbReference>
<accession>A0A0N8KMA2</accession>
<dbReference type="SMART" id="SM00487">
    <property type="entry name" value="DEXDc"/>
    <property type="match status" value="1"/>
</dbReference>
<organism evidence="4 5">
    <name type="scientific">Phormidesmis priestleyi Ana</name>
    <dbReference type="NCBI Taxonomy" id="1666911"/>
    <lineage>
        <taxon>Bacteria</taxon>
        <taxon>Bacillati</taxon>
        <taxon>Cyanobacteriota</taxon>
        <taxon>Cyanophyceae</taxon>
        <taxon>Leptolyngbyales</taxon>
        <taxon>Leptolyngbyaceae</taxon>
        <taxon>Phormidesmis</taxon>
    </lineage>
</organism>
<proteinExistence type="predicted"/>
<dbReference type="PANTHER" id="PTHR45766">
    <property type="entry name" value="DNA ANNEALING HELICASE AND ENDONUCLEASE ZRANB3 FAMILY MEMBER"/>
    <property type="match status" value="1"/>
</dbReference>
<keyword evidence="1" id="KW-0378">Hydrolase</keyword>
<evidence type="ECO:0000313" key="4">
    <source>
        <dbReference type="EMBL" id="KPQ33170.1"/>
    </source>
</evidence>
<dbReference type="STRING" id="1666911.HLUCCA11_19390"/>
<sequence length="921" mass="104599">MNPSFIQRFSSRTERLDQTVLTQYLKQAKRYHRIAGYFTSSLFEIAGEYIDNIDEVRIVCNSDVRSEDIKVAKIQESKLLGRLNELPVEAESLLNRPRYKWLYEFLSNHPNAIQVAPDDFCGFVHGKAGVIELHDGRRIGFMGSMNETRAGWQAHYEIVWSDESPEGVDWIQAEFDALWKASVPLPRAVVQEVGRRAHRVEIELGEQPDDDSLAPAALVESPMYREGLSLSPWQRAFVSECMKHLRWHGVVRLLIADEVGLGKTLSLATAALTLTLINEQEIAQRGARGRRRPIVIFAPAPLTEQWQTELLDKLGLPCARWSSRKKVWLDSEERAISPTGAENVVRCPLRIGIISTGLIVQPTRERELLSQVNFEILIQDESHKSRTKQGMGKDAGEPNALLQFMIAAAGRSKHVLLGTATPMQTQADDLWDQLKILHQGDGRFVLGNDFSPWHHPEQVVPVLTGKEKIKDIEMAWRYVRSPLPPLESSNEGDFRRVMYGVREELGLKPRDFDTSASVVALSRAVSEDLEDLMDSERANMSFFQRHNPIVRHVVLRKRKVLEEAGILSRVGVDLHPNQEKSRDPNTFTILFEQRALRTSEAFENAYEAAQAFGLAYGRRVGGGGFMKNLVTQRLCSSCVAGLNTAQKLLDQQVLEDESEQEVMQDIDLAIAEQEALHDLINALKGMQGEDPKLKAVKHYLAQENWVQHGCIIFSQYYDTAAWVAENLAALFPDQLIGLYAGADKSALFRGPENPNRAKRETLKKMVEDQSIRIMVATDAACEGLNLQRLGTLINVDLPWNPTRLEQRIGRIKRFGQTRPTVDMLNLVYQSTVDENIYERLSARMKDRFDLFGSLPDTIEDSWIDNVETLDEKLDEYIDAQKRVNGFDIRYNENLDAEEDEWRNCAQVLSQRSIDTLMRNGW</sequence>
<dbReference type="InterPro" id="IPR000330">
    <property type="entry name" value="SNF2_N"/>
</dbReference>
<dbReference type="GO" id="GO:0016787">
    <property type="term" value="F:hydrolase activity"/>
    <property type="evidence" value="ECO:0007669"/>
    <property type="project" value="UniProtKB-KW"/>
</dbReference>
<dbReference type="Gene3D" id="3.40.50.10810">
    <property type="entry name" value="Tandem AAA-ATPase domain"/>
    <property type="match status" value="1"/>
</dbReference>
<dbReference type="Pfam" id="PF00176">
    <property type="entry name" value="SNF2-rel_dom"/>
    <property type="match status" value="1"/>
</dbReference>
<dbReference type="InterPro" id="IPR027417">
    <property type="entry name" value="P-loop_NTPase"/>
</dbReference>
<dbReference type="SUPFAM" id="SSF52540">
    <property type="entry name" value="P-loop containing nucleoside triphosphate hydrolases"/>
    <property type="match status" value="2"/>
</dbReference>
<comment type="caution">
    <text evidence="4">The sequence shown here is derived from an EMBL/GenBank/DDBJ whole genome shotgun (WGS) entry which is preliminary data.</text>
</comment>
<name>A0A0N8KMA2_9CYAN</name>
<dbReference type="NCBIfam" id="NF042964">
    <property type="entry name" value="phospholipD_antiphage"/>
    <property type="match status" value="1"/>
</dbReference>
<dbReference type="Proteomes" id="UP000050465">
    <property type="component" value="Unassembled WGS sequence"/>
</dbReference>
<evidence type="ECO:0000313" key="5">
    <source>
        <dbReference type="Proteomes" id="UP000050465"/>
    </source>
</evidence>
<dbReference type="InterPro" id="IPR049730">
    <property type="entry name" value="SNF2/RAD54-like_C"/>
</dbReference>